<proteinExistence type="predicted"/>
<dbReference type="AlphaFoldDB" id="A0A1Y1ZAZ3"/>
<dbReference type="OrthoDB" id="10008801at2759"/>
<keyword evidence="2" id="KW-1185">Reference proteome</keyword>
<evidence type="ECO:0000313" key="2">
    <source>
        <dbReference type="Proteomes" id="UP000193498"/>
    </source>
</evidence>
<dbReference type="InParanoid" id="A0A1Y1ZAZ3"/>
<comment type="caution">
    <text evidence="1">The sequence shown here is derived from an EMBL/GenBank/DDBJ whole genome shotgun (WGS) entry which is preliminary data.</text>
</comment>
<name>A0A1Y1ZAZ3_9FUNG</name>
<evidence type="ECO:0000313" key="1">
    <source>
        <dbReference type="EMBL" id="ORY07452.1"/>
    </source>
</evidence>
<reference evidence="1 2" key="1">
    <citation type="submission" date="2016-07" db="EMBL/GenBank/DDBJ databases">
        <title>Pervasive Adenine N6-methylation of Active Genes in Fungi.</title>
        <authorList>
            <consortium name="DOE Joint Genome Institute"/>
            <person name="Mondo S.J."/>
            <person name="Dannebaum R.O."/>
            <person name="Kuo R.C."/>
            <person name="Labutti K."/>
            <person name="Haridas S."/>
            <person name="Kuo A."/>
            <person name="Salamov A."/>
            <person name="Ahrendt S.R."/>
            <person name="Lipzen A."/>
            <person name="Sullivan W."/>
            <person name="Andreopoulos W.B."/>
            <person name="Clum A."/>
            <person name="Lindquist E."/>
            <person name="Daum C."/>
            <person name="Ramamoorthy G.K."/>
            <person name="Gryganskyi A."/>
            <person name="Culley D."/>
            <person name="Magnuson J.K."/>
            <person name="James T.Y."/>
            <person name="O'Malley M.A."/>
            <person name="Stajich J.E."/>
            <person name="Spatafora J.W."/>
            <person name="Visel A."/>
            <person name="Grigoriev I.V."/>
        </authorList>
    </citation>
    <scope>NUCLEOTIDE SEQUENCE [LARGE SCALE GENOMIC DNA]</scope>
    <source>
        <strain evidence="1 2">CBS 931.73</strain>
    </source>
</reference>
<gene>
    <name evidence="1" type="ORF">K493DRAFT_310191</name>
</gene>
<dbReference type="EMBL" id="MCFE01000008">
    <property type="protein sequence ID" value="ORY07452.1"/>
    <property type="molecule type" value="Genomic_DNA"/>
</dbReference>
<dbReference type="Proteomes" id="UP000193498">
    <property type="component" value="Unassembled WGS sequence"/>
</dbReference>
<organism evidence="1 2">
    <name type="scientific">Basidiobolus meristosporus CBS 931.73</name>
    <dbReference type="NCBI Taxonomy" id="1314790"/>
    <lineage>
        <taxon>Eukaryota</taxon>
        <taxon>Fungi</taxon>
        <taxon>Fungi incertae sedis</taxon>
        <taxon>Zoopagomycota</taxon>
        <taxon>Entomophthoromycotina</taxon>
        <taxon>Basidiobolomycetes</taxon>
        <taxon>Basidiobolales</taxon>
        <taxon>Basidiobolaceae</taxon>
        <taxon>Basidiobolus</taxon>
    </lineage>
</organism>
<sequence length="149" mass="17243">MFFVVSRFVRATAVLKGLVFPLLSTQTRFTRNLSVIRRPAVVPLHIKSLFLRQFQTTPHARVSNILNPDHPVVSRALQDKQITEALDSLFAVLRRRGITWNPEQPPGMLAMLRLWNDAEIRPKAQEIYDWSIKHQIKLDMAVLKSMFRA</sequence>
<accession>A0A1Y1ZAZ3</accession>
<protein>
    <submittedName>
        <fullName evidence="1">Uncharacterized protein</fullName>
    </submittedName>
</protein>